<dbReference type="eggNOG" id="COG0090">
    <property type="taxonomic scope" value="Bacteria"/>
</dbReference>
<dbReference type="InterPro" id="IPR012340">
    <property type="entry name" value="NA-bd_OB-fold"/>
</dbReference>
<keyword evidence="3 5" id="KW-0687">Ribonucleoprotein</keyword>
<reference evidence="9 10" key="1">
    <citation type="journal article" date="2011" name="Stand. Genomic Sci.">
        <title>Complete genome sequence of Haliscomenobacter hydrossis type strain (O).</title>
        <authorList>
            <consortium name="US DOE Joint Genome Institute (JGI-PGF)"/>
            <person name="Daligault H."/>
            <person name="Lapidus A."/>
            <person name="Zeytun A."/>
            <person name="Nolan M."/>
            <person name="Lucas S."/>
            <person name="Del Rio T.G."/>
            <person name="Tice H."/>
            <person name="Cheng J.F."/>
            <person name="Tapia R."/>
            <person name="Han C."/>
            <person name="Goodwin L."/>
            <person name="Pitluck S."/>
            <person name="Liolios K."/>
            <person name="Pagani I."/>
            <person name="Ivanova N."/>
            <person name="Huntemann M."/>
            <person name="Mavromatis K."/>
            <person name="Mikhailova N."/>
            <person name="Pati A."/>
            <person name="Chen A."/>
            <person name="Palaniappan K."/>
            <person name="Land M."/>
            <person name="Hauser L."/>
            <person name="Brambilla E.M."/>
            <person name="Rohde M."/>
            <person name="Verbarg S."/>
            <person name="Goker M."/>
            <person name="Bristow J."/>
            <person name="Eisen J.A."/>
            <person name="Markowitz V."/>
            <person name="Hugenholtz P."/>
            <person name="Kyrpides N.C."/>
            <person name="Klenk H.P."/>
            <person name="Woyke T."/>
        </authorList>
    </citation>
    <scope>NUCLEOTIDE SEQUENCE [LARGE SCALE GENOMIC DNA]</scope>
    <source>
        <strain evidence="10">ATCC 27775 / DSM 1100 / LMG 10767 / O</strain>
    </source>
</reference>
<dbReference type="InterPro" id="IPR014726">
    <property type="entry name" value="Ribosomal_uL2_dom3"/>
</dbReference>
<protein>
    <recommendedName>
        <fullName evidence="4 5">Large ribosomal subunit protein uL2</fullName>
    </recommendedName>
</protein>
<dbReference type="SUPFAM" id="SSF50249">
    <property type="entry name" value="Nucleic acid-binding proteins"/>
    <property type="match status" value="1"/>
</dbReference>
<dbReference type="InterPro" id="IPR022671">
    <property type="entry name" value="Ribosomal_uL2_CS"/>
</dbReference>
<dbReference type="GO" id="GO:0002181">
    <property type="term" value="P:cytoplasmic translation"/>
    <property type="evidence" value="ECO:0007669"/>
    <property type="project" value="TreeGrafter"/>
</dbReference>
<dbReference type="Pfam" id="PF00181">
    <property type="entry name" value="Ribosomal_L2_N"/>
    <property type="match status" value="1"/>
</dbReference>
<feature type="region of interest" description="Disordered" evidence="6">
    <location>
        <begin position="28"/>
        <end position="60"/>
    </location>
</feature>
<dbReference type="InterPro" id="IPR005880">
    <property type="entry name" value="Ribosomal_uL2_bac/org-type"/>
</dbReference>
<dbReference type="SUPFAM" id="SSF50104">
    <property type="entry name" value="Translation proteins SH3-like domain"/>
    <property type="match status" value="1"/>
</dbReference>
<dbReference type="PIRSF" id="PIRSF002158">
    <property type="entry name" value="Ribosomal_L2"/>
    <property type="match status" value="1"/>
</dbReference>
<dbReference type="NCBIfam" id="TIGR01171">
    <property type="entry name" value="rplB_bact"/>
    <property type="match status" value="1"/>
</dbReference>
<dbReference type="FunFam" id="2.40.50.140:FF:000003">
    <property type="entry name" value="50S ribosomal protein L2"/>
    <property type="match status" value="1"/>
</dbReference>
<dbReference type="STRING" id="760192.Halhy_4745"/>
<evidence type="ECO:0000259" key="8">
    <source>
        <dbReference type="SMART" id="SM01383"/>
    </source>
</evidence>
<dbReference type="Gene3D" id="2.40.50.140">
    <property type="entry name" value="Nucleic acid-binding proteins"/>
    <property type="match status" value="1"/>
</dbReference>
<dbReference type="InterPro" id="IPR014722">
    <property type="entry name" value="Rib_uL2_dom2"/>
</dbReference>
<accession>F4KWU6</accession>
<dbReference type="KEGG" id="hhy:Halhy_4745"/>
<evidence type="ECO:0000313" key="10">
    <source>
        <dbReference type="Proteomes" id="UP000008461"/>
    </source>
</evidence>
<feature type="domain" description="Large ribosomal subunit protein uL2 C-terminal" evidence="7">
    <location>
        <begin position="124"/>
        <end position="251"/>
    </location>
</feature>
<dbReference type="GO" id="GO:0019843">
    <property type="term" value="F:rRNA binding"/>
    <property type="evidence" value="ECO:0007669"/>
    <property type="project" value="UniProtKB-UniRule"/>
</dbReference>
<dbReference type="InterPro" id="IPR008991">
    <property type="entry name" value="Translation_prot_SH3-like_sf"/>
</dbReference>
<dbReference type="HOGENOM" id="CLU_036235_2_1_10"/>
<evidence type="ECO:0000256" key="6">
    <source>
        <dbReference type="SAM" id="MobiDB-lite"/>
    </source>
</evidence>
<dbReference type="InterPro" id="IPR002171">
    <property type="entry name" value="Ribosomal_uL2"/>
</dbReference>
<dbReference type="Gene3D" id="4.10.950.10">
    <property type="entry name" value="Ribosomal protein L2, domain 3"/>
    <property type="match status" value="1"/>
</dbReference>
<dbReference type="SMART" id="SM01383">
    <property type="entry name" value="Ribosomal_L2"/>
    <property type="match status" value="1"/>
</dbReference>
<dbReference type="FunFam" id="4.10.950.10:FF:000001">
    <property type="entry name" value="50S ribosomal protein L2"/>
    <property type="match status" value="1"/>
</dbReference>
<evidence type="ECO:0000256" key="1">
    <source>
        <dbReference type="ARBA" id="ARBA00005636"/>
    </source>
</evidence>
<evidence type="ECO:0000256" key="3">
    <source>
        <dbReference type="ARBA" id="ARBA00023274"/>
    </source>
</evidence>
<keyword evidence="5" id="KW-0699">rRNA-binding</keyword>
<dbReference type="PROSITE" id="PS00467">
    <property type="entry name" value="RIBOSOMAL_L2"/>
    <property type="match status" value="1"/>
</dbReference>
<dbReference type="Pfam" id="PF03947">
    <property type="entry name" value="Ribosomal_L2_C"/>
    <property type="match status" value="1"/>
</dbReference>
<proteinExistence type="inferred from homology"/>
<dbReference type="GO" id="GO:0016740">
    <property type="term" value="F:transferase activity"/>
    <property type="evidence" value="ECO:0007669"/>
    <property type="project" value="InterPro"/>
</dbReference>
<dbReference type="AlphaFoldDB" id="F4KWU6"/>
<dbReference type="GO" id="GO:0015934">
    <property type="term" value="C:large ribosomal subunit"/>
    <property type="evidence" value="ECO:0007669"/>
    <property type="project" value="InterPro"/>
</dbReference>
<feature type="region of interest" description="Disordered" evidence="6">
    <location>
        <begin position="223"/>
        <end position="277"/>
    </location>
</feature>
<evidence type="ECO:0000313" key="9">
    <source>
        <dbReference type="EMBL" id="AEE52579.1"/>
    </source>
</evidence>
<reference key="2">
    <citation type="submission" date="2011-04" db="EMBL/GenBank/DDBJ databases">
        <title>Complete sequence of chromosome of Haliscomenobacter hydrossis DSM 1100.</title>
        <authorList>
            <consortium name="US DOE Joint Genome Institute (JGI-PGF)"/>
            <person name="Lucas S."/>
            <person name="Han J."/>
            <person name="Lapidus A."/>
            <person name="Bruce D."/>
            <person name="Goodwin L."/>
            <person name="Pitluck S."/>
            <person name="Peters L."/>
            <person name="Kyrpides N."/>
            <person name="Mavromatis K."/>
            <person name="Ivanova N."/>
            <person name="Ovchinnikova G."/>
            <person name="Pagani I."/>
            <person name="Daligault H."/>
            <person name="Detter J.C."/>
            <person name="Han C."/>
            <person name="Land M."/>
            <person name="Hauser L."/>
            <person name="Markowitz V."/>
            <person name="Cheng J.-F."/>
            <person name="Hugenholtz P."/>
            <person name="Woyke T."/>
            <person name="Wu D."/>
            <person name="Verbarg S."/>
            <person name="Frueling A."/>
            <person name="Brambilla E."/>
            <person name="Klenk H.-P."/>
            <person name="Eisen J.A."/>
        </authorList>
    </citation>
    <scope>NUCLEOTIDE SEQUENCE</scope>
    <source>
        <strain>DSM 1100</strain>
    </source>
</reference>
<comment type="similarity">
    <text evidence="1 5">Belongs to the universal ribosomal protein uL2 family.</text>
</comment>
<dbReference type="FunFam" id="2.30.30.30:FF:000001">
    <property type="entry name" value="50S ribosomal protein L2"/>
    <property type="match status" value="1"/>
</dbReference>
<dbReference type="PANTHER" id="PTHR13691">
    <property type="entry name" value="RIBOSOMAL PROTEIN L2"/>
    <property type="match status" value="1"/>
</dbReference>
<dbReference type="Gene3D" id="2.30.30.30">
    <property type="match status" value="1"/>
</dbReference>
<sequence length="277" mass="29838">MAVKKLNPVTPGSRYRVGQTFTELTTDTPEKSLLAPLKKSGGRNSSGHLTMRQRGGGHKRRYRVIDFKRDKDGVNAIVKTIEYDPNRTAFIALVEYTDGEKRYIIAPDGLKVGTEIVSGDGAAPNTGNALFLKDIPLGATIHAIELSPGKGAALARSAGTYGILNGREGKYAVVKLPSGEARRILQTCKATIGTTSNGDHGLQVLGKAGRSRWLGRRPHVRGVAMNPVDHPMGGGEGRASGGHPRNRKGMPAKGFKTRDKNKSSNRLIITRRKTKNP</sequence>
<comment type="function">
    <text evidence="5">One of the primary rRNA binding proteins. Required for association of the 30S and 50S subunits to form the 70S ribosome, for tRNA binding and peptide bond formation. It has been suggested to have peptidyltransferase activity; this is somewhat controversial. Makes several contacts with the 16S rRNA in the 70S ribosome.</text>
</comment>
<evidence type="ECO:0000259" key="7">
    <source>
        <dbReference type="SMART" id="SM01382"/>
    </source>
</evidence>
<evidence type="ECO:0000256" key="2">
    <source>
        <dbReference type="ARBA" id="ARBA00022980"/>
    </source>
</evidence>
<dbReference type="InterPro" id="IPR022669">
    <property type="entry name" value="Ribosomal_uL2_C"/>
</dbReference>
<dbReference type="InterPro" id="IPR022666">
    <property type="entry name" value="Ribosomal_uL2_RNA-bd_dom"/>
</dbReference>
<keyword evidence="5" id="KW-0694">RNA-binding</keyword>
<dbReference type="GO" id="GO:0003735">
    <property type="term" value="F:structural constituent of ribosome"/>
    <property type="evidence" value="ECO:0007669"/>
    <property type="project" value="InterPro"/>
</dbReference>
<dbReference type="HAMAP" id="MF_01320_B">
    <property type="entry name" value="Ribosomal_uL2_B"/>
    <property type="match status" value="1"/>
</dbReference>
<keyword evidence="10" id="KW-1185">Reference proteome</keyword>
<name>F4KWU6_HALH1</name>
<dbReference type="RefSeq" id="WP_013767117.1">
    <property type="nucleotide sequence ID" value="NC_015510.1"/>
</dbReference>
<evidence type="ECO:0000256" key="4">
    <source>
        <dbReference type="ARBA" id="ARBA00035242"/>
    </source>
</evidence>
<dbReference type="OrthoDB" id="9778722at2"/>
<feature type="domain" description="Large ribosomal subunit protein uL2 RNA-binding" evidence="8">
    <location>
        <begin position="42"/>
        <end position="118"/>
    </location>
</feature>
<keyword evidence="2 5" id="KW-0689">Ribosomal protein</keyword>
<comment type="subunit">
    <text evidence="5">Part of the 50S ribosomal subunit. Forms a bridge to the 30S subunit in the 70S ribosome.</text>
</comment>
<dbReference type="PANTHER" id="PTHR13691:SF5">
    <property type="entry name" value="LARGE RIBOSOMAL SUBUNIT PROTEIN UL2M"/>
    <property type="match status" value="1"/>
</dbReference>
<gene>
    <name evidence="5" type="primary">rplB</name>
    <name evidence="9" type="ordered locus">Halhy_4745</name>
</gene>
<evidence type="ECO:0000256" key="5">
    <source>
        <dbReference type="HAMAP-Rule" id="MF_01320"/>
    </source>
</evidence>
<organism evidence="9 10">
    <name type="scientific">Haliscomenobacter hydrossis (strain ATCC 27775 / DSM 1100 / LMG 10767 / O)</name>
    <dbReference type="NCBI Taxonomy" id="760192"/>
    <lineage>
        <taxon>Bacteria</taxon>
        <taxon>Pseudomonadati</taxon>
        <taxon>Bacteroidota</taxon>
        <taxon>Saprospiria</taxon>
        <taxon>Saprospirales</taxon>
        <taxon>Haliscomenobacteraceae</taxon>
        <taxon>Haliscomenobacter</taxon>
    </lineage>
</organism>
<dbReference type="SMART" id="SM01382">
    <property type="entry name" value="Ribosomal_L2_C"/>
    <property type="match status" value="1"/>
</dbReference>
<dbReference type="EMBL" id="CP002691">
    <property type="protein sequence ID" value="AEE52579.1"/>
    <property type="molecule type" value="Genomic_DNA"/>
</dbReference>
<dbReference type="Proteomes" id="UP000008461">
    <property type="component" value="Chromosome"/>
</dbReference>